<reference evidence="2" key="1">
    <citation type="submission" date="2021-01" db="EMBL/GenBank/DDBJ databases">
        <authorList>
            <consortium name="Genoscope - CEA"/>
            <person name="William W."/>
        </authorList>
    </citation>
    <scope>NUCLEOTIDE SEQUENCE</scope>
</reference>
<protein>
    <submittedName>
        <fullName evidence="2">(rape) hypothetical protein</fullName>
    </submittedName>
</protein>
<dbReference type="Proteomes" id="UP001295469">
    <property type="component" value="Chromosome A03"/>
</dbReference>
<feature type="domain" description="FBD" evidence="1">
    <location>
        <begin position="169"/>
        <end position="240"/>
    </location>
</feature>
<gene>
    <name evidence="2" type="ORF">DARMORV10_A03P58220.1</name>
</gene>
<organism evidence="2">
    <name type="scientific">Brassica napus</name>
    <name type="common">Rape</name>
    <dbReference type="NCBI Taxonomy" id="3708"/>
    <lineage>
        <taxon>Eukaryota</taxon>
        <taxon>Viridiplantae</taxon>
        <taxon>Streptophyta</taxon>
        <taxon>Embryophyta</taxon>
        <taxon>Tracheophyta</taxon>
        <taxon>Spermatophyta</taxon>
        <taxon>Magnoliopsida</taxon>
        <taxon>eudicotyledons</taxon>
        <taxon>Gunneridae</taxon>
        <taxon>Pentapetalae</taxon>
        <taxon>rosids</taxon>
        <taxon>malvids</taxon>
        <taxon>Brassicales</taxon>
        <taxon>Brassicaceae</taxon>
        <taxon>Brassiceae</taxon>
        <taxon>Brassica</taxon>
    </lineage>
</organism>
<dbReference type="InterPro" id="IPR050232">
    <property type="entry name" value="FBL13/AtMIF1-like"/>
</dbReference>
<name>A0A816W1X7_BRANA</name>
<dbReference type="EMBL" id="HG994357">
    <property type="protein sequence ID" value="CAF2131842.1"/>
    <property type="molecule type" value="Genomic_DNA"/>
</dbReference>
<evidence type="ECO:0000259" key="1">
    <source>
        <dbReference type="SMART" id="SM00579"/>
    </source>
</evidence>
<proteinExistence type="predicted"/>
<accession>A0A816W1X7</accession>
<dbReference type="Pfam" id="PF08387">
    <property type="entry name" value="FBD"/>
    <property type="match status" value="1"/>
</dbReference>
<evidence type="ECO:0000313" key="2">
    <source>
        <dbReference type="EMBL" id="CAF2131842.1"/>
    </source>
</evidence>
<dbReference type="PANTHER" id="PTHR31900:SF34">
    <property type="entry name" value="EMB|CAB62440.1-RELATED"/>
    <property type="match status" value="1"/>
</dbReference>
<dbReference type="InterPro" id="IPR006566">
    <property type="entry name" value="FBD"/>
</dbReference>
<dbReference type="PANTHER" id="PTHR31900">
    <property type="entry name" value="F-BOX/RNI SUPERFAMILY PROTEIN-RELATED"/>
    <property type="match status" value="1"/>
</dbReference>
<sequence length="245" mass="28221">MTVTREKDDNVKIFTVKAPYLLDLSYGNYMSDDDEEDTGRCLVIDTPALTYLDIADYSGNSWSIENTPCLEEVYFNVDRSLLGFDKFLRSFSKVLFLELILTDKMIVCFSTIEFSRLTKCKLFPNNSNWMDSLVSFLHNTPKLNNCCQKTNHQPPIASMWWSQSISDPECLSSSLEKFELIDYGGREEERELVEYILTTSICLKTATISLSTLKLEDEDITMKELKAIPRVSITSHLFFFKTSHK</sequence>
<dbReference type="AlphaFoldDB" id="A0A816W1X7"/>
<dbReference type="SMART" id="SM00579">
    <property type="entry name" value="FBD"/>
    <property type="match status" value="1"/>
</dbReference>